<dbReference type="GO" id="GO:0005634">
    <property type="term" value="C:nucleus"/>
    <property type="evidence" value="ECO:0007669"/>
    <property type="project" value="UniProtKB-SubCell"/>
</dbReference>
<protein>
    <submittedName>
        <fullName evidence="5">Cleavage and polyadenylation specificity factor subunit 3</fullName>
    </submittedName>
</protein>
<gene>
    <name evidence="5" type="primary">CPSF3_1</name>
    <name evidence="5" type="ORF">OS493_036195</name>
</gene>
<dbReference type="InterPro" id="IPR021718">
    <property type="entry name" value="CPSF73-100_C"/>
</dbReference>
<dbReference type="OrthoDB" id="10249535at2759"/>
<keyword evidence="2" id="KW-0507">mRNA processing</keyword>
<evidence type="ECO:0000259" key="4">
    <source>
        <dbReference type="SMART" id="SM01098"/>
    </source>
</evidence>
<evidence type="ECO:0000313" key="6">
    <source>
        <dbReference type="Proteomes" id="UP001163046"/>
    </source>
</evidence>
<dbReference type="Proteomes" id="UP001163046">
    <property type="component" value="Unassembled WGS sequence"/>
</dbReference>
<evidence type="ECO:0000256" key="1">
    <source>
        <dbReference type="ARBA" id="ARBA00004123"/>
    </source>
</evidence>
<keyword evidence="3" id="KW-0539">Nucleus</keyword>
<feature type="domain" description="Pre-mRNA 3'-end-processing endonuclease polyadenylation factor C-term" evidence="4">
    <location>
        <begin position="2"/>
        <end position="201"/>
    </location>
</feature>
<organism evidence="5 6">
    <name type="scientific">Desmophyllum pertusum</name>
    <dbReference type="NCBI Taxonomy" id="174260"/>
    <lineage>
        <taxon>Eukaryota</taxon>
        <taxon>Metazoa</taxon>
        <taxon>Cnidaria</taxon>
        <taxon>Anthozoa</taxon>
        <taxon>Hexacorallia</taxon>
        <taxon>Scleractinia</taxon>
        <taxon>Caryophylliina</taxon>
        <taxon>Caryophylliidae</taxon>
        <taxon>Desmophyllum</taxon>
    </lineage>
</organism>
<keyword evidence="6" id="KW-1185">Reference proteome</keyword>
<evidence type="ECO:0000256" key="3">
    <source>
        <dbReference type="ARBA" id="ARBA00023242"/>
    </source>
</evidence>
<proteinExistence type="predicted"/>
<name>A0A9X0CQI4_9CNID</name>
<dbReference type="SMART" id="SM01098">
    <property type="entry name" value="CPSF73-100_C"/>
    <property type="match status" value="1"/>
</dbReference>
<sequence>MENLCQEFLSNEAFNYHLIGPDDLQNYTELSTSVLKQKQTVAFHGAFSLLLQCMENLAGEVEQLTLPGGKLALKVFQAITIIQEKRSVVVEWVANPVNDMYADAVLAVILQVESNPTTAQAARAKKPDISQFPERLMKLLRGTYGNDAVIRTTKGDQISVKLDGQTAVINLDTLDVDCTDESLHSHVSSAAKRLHNAMSPCHV</sequence>
<dbReference type="EMBL" id="MU826884">
    <property type="protein sequence ID" value="KAJ7369824.1"/>
    <property type="molecule type" value="Genomic_DNA"/>
</dbReference>
<accession>A0A9X0CQI4</accession>
<dbReference type="GO" id="GO:0006397">
    <property type="term" value="P:mRNA processing"/>
    <property type="evidence" value="ECO:0007669"/>
    <property type="project" value="UniProtKB-KW"/>
</dbReference>
<evidence type="ECO:0000313" key="5">
    <source>
        <dbReference type="EMBL" id="KAJ7369824.1"/>
    </source>
</evidence>
<comment type="subcellular location">
    <subcellularLocation>
        <location evidence="1">Nucleus</location>
    </subcellularLocation>
</comment>
<reference evidence="5" key="1">
    <citation type="submission" date="2023-01" db="EMBL/GenBank/DDBJ databases">
        <title>Genome assembly of the deep-sea coral Lophelia pertusa.</title>
        <authorList>
            <person name="Herrera S."/>
            <person name="Cordes E."/>
        </authorList>
    </citation>
    <scope>NUCLEOTIDE SEQUENCE</scope>
    <source>
        <strain evidence="5">USNM1676648</strain>
        <tissue evidence="5">Polyp</tissue>
    </source>
</reference>
<dbReference type="AlphaFoldDB" id="A0A9X0CQI4"/>
<dbReference type="Pfam" id="PF11718">
    <property type="entry name" value="CPSF73-100_C"/>
    <property type="match status" value="1"/>
</dbReference>
<evidence type="ECO:0000256" key="2">
    <source>
        <dbReference type="ARBA" id="ARBA00022664"/>
    </source>
</evidence>
<comment type="caution">
    <text evidence="5">The sequence shown here is derived from an EMBL/GenBank/DDBJ whole genome shotgun (WGS) entry which is preliminary data.</text>
</comment>